<gene>
    <name evidence="1" type="ordered locus">CLL_A2789</name>
</gene>
<proteinExistence type="predicted"/>
<reference evidence="1" key="1">
    <citation type="submission" date="2009-06" db="EMBL/GenBank/DDBJ databases">
        <authorList>
            <consortium name="US DOE Joint Genome Institute (JGI-PGF)"/>
            <person name="Lucas S."/>
            <person name="Copeland A."/>
            <person name="Lapidus A."/>
            <person name="Glavina del Rio T."/>
            <person name="Dalin E."/>
            <person name="Tice H."/>
            <person name="Bruce D."/>
            <person name="Goodwin L."/>
            <person name="Pitluck S."/>
            <person name="Kyrpides N."/>
            <person name="Mavromatis K."/>
            <person name="Ivanova N."/>
            <person name="Saunders E."/>
            <person name="Brettin T."/>
            <person name="Detter J.C."/>
            <person name="Han C."/>
            <person name="Larimer F."/>
            <person name="Land M."/>
            <person name="Hauser L."/>
            <person name="Markowitz V."/>
            <person name="Cheng J.-F."/>
            <person name="Hugenholtz P."/>
            <person name="Woyke T."/>
            <person name="Wu D."/>
            <person name="Gronow S."/>
            <person name="Klenk H.-P."/>
            <person name="Eisen J.A."/>
        </authorList>
    </citation>
    <scope>NUCLEOTIDE SEQUENCE</scope>
    <source>
        <strain evidence="1">Eklund 17B</strain>
    </source>
</reference>
<dbReference type="Pfam" id="PF05339">
    <property type="entry name" value="DUF739"/>
    <property type="match status" value="1"/>
</dbReference>
<dbReference type="AlphaFoldDB" id="B2TP20"/>
<organism evidence="1">
    <name type="scientific">Clostridium botulinum (strain Eklund 17B / Type B)</name>
    <dbReference type="NCBI Taxonomy" id="935198"/>
    <lineage>
        <taxon>Bacteria</taxon>
        <taxon>Bacillati</taxon>
        <taxon>Bacillota</taxon>
        <taxon>Clostridia</taxon>
        <taxon>Eubacteriales</taxon>
        <taxon>Clostridiaceae</taxon>
        <taxon>Clostridium</taxon>
    </lineage>
</organism>
<reference evidence="1" key="2">
    <citation type="submission" date="2009-08" db="EMBL/GenBank/DDBJ databases">
        <authorList>
            <person name="Shrivastava S."/>
            <person name="Brinkac L.M."/>
            <person name="Dodson R.J."/>
            <person name="Harkins D.M."/>
            <person name="Durkin A.S."/>
            <person name="Sutton G."/>
        </authorList>
    </citation>
    <scope>NUCLEOTIDE SEQUENCE</scope>
    <source>
        <strain evidence="1">Eklund 17B</strain>
    </source>
</reference>
<dbReference type="PATRIC" id="fig|935198.13.peg.2751"/>
<dbReference type="KEGG" id="cbk:CLL_A2789"/>
<sequence length="72" mass="8466">MAFNYNKLRGKIIETFGTQGCFARYLGVSERTLSLKLNNKIFFSQDEIVKSSELLKIDSNKIQFYFFEKEVQ</sequence>
<accession>B2TP20</accession>
<dbReference type="InterPro" id="IPR008003">
    <property type="entry name" value="DUF739"/>
</dbReference>
<accession>U4PBC1</accession>
<name>B2TP20_CLOBB</name>
<evidence type="ECO:0000313" key="1">
    <source>
        <dbReference type="EMBL" id="ACD25138.1"/>
    </source>
</evidence>
<dbReference type="HOGENOM" id="CLU_066192_46_5_9"/>
<dbReference type="EMBL" id="CP001056">
    <property type="protein sequence ID" value="ACD25138.1"/>
    <property type="molecule type" value="Genomic_DNA"/>
</dbReference>
<protein>
    <submittedName>
        <fullName evidence="1">Conserved domain protein</fullName>
    </submittedName>
</protein>